<dbReference type="Proteomes" id="UP000704738">
    <property type="component" value="Unassembled WGS sequence"/>
</dbReference>
<keyword evidence="2" id="KW-0732">Signal</keyword>
<dbReference type="Gene3D" id="2.50.20.10">
    <property type="entry name" value="Lipoprotein localisation LolA/LolB/LppX"/>
    <property type="match status" value="1"/>
</dbReference>
<dbReference type="Pfam" id="PF07044">
    <property type="entry name" value="DUF1329"/>
    <property type="match status" value="1"/>
</dbReference>
<dbReference type="RefSeq" id="WP_179052418.1">
    <property type="nucleotide sequence ID" value="NZ_QJRE01000089.1"/>
</dbReference>
<gene>
    <name evidence="3" type="ORF">DM819_04020</name>
</gene>
<dbReference type="CDD" id="cd16329">
    <property type="entry name" value="LolA_like"/>
    <property type="match status" value="1"/>
</dbReference>
<evidence type="ECO:0000256" key="1">
    <source>
        <dbReference type="SAM" id="MobiDB-lite"/>
    </source>
</evidence>
<evidence type="ECO:0000313" key="4">
    <source>
        <dbReference type="Proteomes" id="UP000704738"/>
    </source>
</evidence>
<dbReference type="EMBL" id="QJRE01000089">
    <property type="protein sequence ID" value="NWL45053.1"/>
    <property type="molecule type" value="Genomic_DNA"/>
</dbReference>
<dbReference type="AlphaFoldDB" id="A0ABD6MVT2"/>
<comment type="caution">
    <text evidence="3">The sequence shown here is derived from an EMBL/GenBank/DDBJ whole genome shotgun (WGS) entry which is preliminary data.</text>
</comment>
<evidence type="ECO:0000256" key="2">
    <source>
        <dbReference type="SAM" id="SignalP"/>
    </source>
</evidence>
<dbReference type="InterPro" id="IPR010752">
    <property type="entry name" value="DUF1329"/>
</dbReference>
<feature type="region of interest" description="Disordered" evidence="1">
    <location>
        <begin position="41"/>
        <end position="60"/>
    </location>
</feature>
<evidence type="ECO:0000313" key="3">
    <source>
        <dbReference type="EMBL" id="NWL45053.1"/>
    </source>
</evidence>
<sequence length="446" mass="50631">MNSTRLLCLLCSLLVMPSFSVFATETLTPWGAIKESNADGSIPAYSDQPTPPPTGFVPGSGQYPDPFANEKSLYSITNNNQAQYVNVLTEGVKELLQRFPGYRVDVYPTHRTQRYSPWEVQQIAKNATSAKLVGEGDGVEGAYGPVPFPQPKNGYEVLWNHYNRAEPVSFQFRAWGYLVDASGRPTLIEDLSLKTIKLLSDQSKTNLAGPYKQKTRMTYQGPASQSGTQLLWFYSQNYSKENQIFYTYTPGQRRVRVAPEFAYDTPVASKGGAIVYDEVSLFEGRPDRFDFKLLGRKEVIVPYNNNRMNQPTATKEAVLGKSFINPDMMRWEKHRVWVLEATLKPGKRHIYSKRRFYVDEDSWAIVASESYDQVGKLYRVGMMNPVLVYDTGTQWSNSFIIYDLIKNNYSISVWLGGNERNFLKVQNTPFDEKEFTAEAVQASGVR</sequence>
<feature type="signal peptide" evidence="2">
    <location>
        <begin position="1"/>
        <end position="23"/>
    </location>
</feature>
<proteinExistence type="predicted"/>
<protein>
    <submittedName>
        <fullName evidence="3">DUF1329 domain-containing protein</fullName>
    </submittedName>
</protein>
<name>A0ABD6MVT2_9PSED</name>
<organism evidence="3 4">
    <name type="scientific">Pseudomonas hunanensis</name>
    <dbReference type="NCBI Taxonomy" id="1247546"/>
    <lineage>
        <taxon>Bacteria</taxon>
        <taxon>Pseudomonadati</taxon>
        <taxon>Pseudomonadota</taxon>
        <taxon>Gammaproteobacteria</taxon>
        <taxon>Pseudomonadales</taxon>
        <taxon>Pseudomonadaceae</taxon>
        <taxon>Pseudomonas</taxon>
    </lineage>
</organism>
<accession>A0ABD6MVT2</accession>
<feature type="chain" id="PRO_5044752132" evidence="2">
    <location>
        <begin position="24"/>
        <end position="446"/>
    </location>
</feature>
<reference evidence="3 4" key="1">
    <citation type="submission" date="2018-06" db="EMBL/GenBank/DDBJ databases">
        <title>Bacteria isolated from soil of Wuhan.</title>
        <authorList>
            <person name="Xiang W."/>
            <person name="Huang C."/>
        </authorList>
    </citation>
    <scope>NUCLEOTIDE SEQUENCE [LARGE SCALE GENOMIC DNA]</scope>
    <source>
        <strain evidence="4">xwS4</strain>
    </source>
</reference>